<dbReference type="SUPFAM" id="SSF82051">
    <property type="entry name" value="Obg GTP-binding protein N-terminal domain"/>
    <property type="match status" value="1"/>
</dbReference>
<evidence type="ECO:0000313" key="11">
    <source>
        <dbReference type="EMBL" id="RAL22454.1"/>
    </source>
</evidence>
<dbReference type="PANTHER" id="PTHR11702:SF31">
    <property type="entry name" value="MITOCHONDRIAL RIBOSOME-ASSOCIATED GTPASE 2"/>
    <property type="match status" value="1"/>
</dbReference>
<feature type="binding site" evidence="7">
    <location>
        <begin position="190"/>
        <end position="194"/>
    </location>
    <ligand>
        <name>GTP</name>
        <dbReference type="ChEBI" id="CHEBI:37565"/>
    </ligand>
</feature>
<keyword evidence="6 7" id="KW-0342">GTP-binding</keyword>
<name>A0A328C7S1_9DELT</name>
<feature type="binding site" evidence="7">
    <location>
        <begin position="165"/>
        <end position="172"/>
    </location>
    <ligand>
        <name>GTP</name>
        <dbReference type="ChEBI" id="CHEBI:37565"/>
    </ligand>
</feature>
<dbReference type="GO" id="GO:0042254">
    <property type="term" value="P:ribosome biogenesis"/>
    <property type="evidence" value="ECO:0007669"/>
    <property type="project" value="UniProtKB-UniRule"/>
</dbReference>
<dbReference type="InterPro" id="IPR014100">
    <property type="entry name" value="GTP-bd_Obg/CgtA"/>
</dbReference>
<accession>A0A328C7S1</accession>
<evidence type="ECO:0000256" key="3">
    <source>
        <dbReference type="ARBA" id="ARBA00022741"/>
    </source>
</evidence>
<comment type="function">
    <text evidence="7">An essential GTPase which binds GTP, GDP and possibly (p)ppGpp with moderate affinity, with high nucleotide exchange rates and a fairly low GTP hydrolysis rate. Plays a role in control of the cell cycle, stress response, ribosome biogenesis and in those bacteria that undergo differentiation, in morphogenesis control.</text>
</comment>
<evidence type="ECO:0000259" key="10">
    <source>
        <dbReference type="PROSITE" id="PS51883"/>
    </source>
</evidence>
<dbReference type="RefSeq" id="WP_111730026.1">
    <property type="nucleotide sequence ID" value="NZ_QHKO01000004.1"/>
</dbReference>
<evidence type="ECO:0000256" key="2">
    <source>
        <dbReference type="ARBA" id="ARBA00022490"/>
    </source>
</evidence>
<dbReference type="InterPro" id="IPR031167">
    <property type="entry name" value="G_OBG"/>
</dbReference>
<feature type="binding site" evidence="7">
    <location>
        <begin position="212"/>
        <end position="215"/>
    </location>
    <ligand>
        <name>GTP</name>
        <dbReference type="ChEBI" id="CHEBI:37565"/>
    </ligand>
</feature>
<dbReference type="Gene3D" id="2.70.210.12">
    <property type="entry name" value="GTP1/OBG domain"/>
    <property type="match status" value="1"/>
</dbReference>
<dbReference type="InterPro" id="IPR006169">
    <property type="entry name" value="GTP1_OBG_dom"/>
</dbReference>
<evidence type="ECO:0000256" key="5">
    <source>
        <dbReference type="ARBA" id="ARBA00022842"/>
    </source>
</evidence>
<dbReference type="AlphaFoldDB" id="A0A328C7S1"/>
<dbReference type="InterPro" id="IPR006073">
    <property type="entry name" value="GTP-bd"/>
</dbReference>
<dbReference type="NCBIfam" id="TIGR02729">
    <property type="entry name" value="Obg_CgtA"/>
    <property type="match status" value="1"/>
</dbReference>
<keyword evidence="5 7" id="KW-0460">Magnesium</keyword>
<dbReference type="EMBL" id="QHKO01000004">
    <property type="protein sequence ID" value="RAL22454.1"/>
    <property type="molecule type" value="Genomic_DNA"/>
</dbReference>
<dbReference type="InterPro" id="IPR006074">
    <property type="entry name" value="GTP1-OBG_CS"/>
</dbReference>
<comment type="subcellular location">
    <subcellularLocation>
        <location evidence="7">Cytoplasm</location>
    </subcellularLocation>
</comment>
<feature type="domain" description="Obg" evidence="10">
    <location>
        <begin position="1"/>
        <end position="158"/>
    </location>
</feature>
<keyword evidence="2 7" id="KW-0963">Cytoplasm</keyword>
<keyword evidence="7" id="KW-0479">Metal-binding</keyword>
<dbReference type="InterPro" id="IPR036726">
    <property type="entry name" value="GTP1_OBG_dom_sf"/>
</dbReference>
<evidence type="ECO:0000256" key="1">
    <source>
        <dbReference type="ARBA" id="ARBA00007699"/>
    </source>
</evidence>
<dbReference type="PROSITE" id="PS51883">
    <property type="entry name" value="OBG"/>
    <property type="match status" value="1"/>
</dbReference>
<feature type="binding site" evidence="7">
    <location>
        <position position="172"/>
    </location>
    <ligand>
        <name>Mg(2+)</name>
        <dbReference type="ChEBI" id="CHEBI:18420"/>
    </ligand>
</feature>
<comment type="similarity">
    <text evidence="1 7">Belongs to the TRAFAC class OBG-HflX-like GTPase superfamily. OBG GTPase family.</text>
</comment>
<dbReference type="GO" id="GO:0003924">
    <property type="term" value="F:GTPase activity"/>
    <property type="evidence" value="ECO:0007669"/>
    <property type="project" value="UniProtKB-UniRule"/>
</dbReference>
<comment type="cofactor">
    <cofactor evidence="7">
        <name>Mg(2+)</name>
        <dbReference type="ChEBI" id="CHEBI:18420"/>
    </cofactor>
</comment>
<proteinExistence type="inferred from homology"/>
<dbReference type="EC" id="3.6.5.-" evidence="7"/>
<dbReference type="Proteomes" id="UP000249169">
    <property type="component" value="Unassembled WGS sequence"/>
</dbReference>
<evidence type="ECO:0000256" key="6">
    <source>
        <dbReference type="ARBA" id="ARBA00023134"/>
    </source>
</evidence>
<evidence type="ECO:0000256" key="8">
    <source>
        <dbReference type="SAM" id="MobiDB-lite"/>
    </source>
</evidence>
<dbReference type="PIRSF" id="PIRSF002401">
    <property type="entry name" value="GTP_bd_Obg/CgtA"/>
    <property type="match status" value="1"/>
</dbReference>
<feature type="binding site" evidence="7">
    <location>
        <begin position="287"/>
        <end position="290"/>
    </location>
    <ligand>
        <name>GTP</name>
        <dbReference type="ChEBI" id="CHEBI:37565"/>
    </ligand>
</feature>
<dbReference type="FunFam" id="2.70.210.12:FF:000001">
    <property type="entry name" value="GTPase Obg"/>
    <property type="match status" value="1"/>
</dbReference>
<dbReference type="OrthoDB" id="9807318at2"/>
<comment type="subunit">
    <text evidence="7">Monomer.</text>
</comment>
<dbReference type="GO" id="GO:0005737">
    <property type="term" value="C:cytoplasm"/>
    <property type="evidence" value="ECO:0007669"/>
    <property type="project" value="UniProtKB-SubCell"/>
</dbReference>
<dbReference type="GO" id="GO:0005525">
    <property type="term" value="F:GTP binding"/>
    <property type="evidence" value="ECO:0007669"/>
    <property type="project" value="UniProtKB-UniRule"/>
</dbReference>
<dbReference type="GO" id="GO:0000287">
    <property type="term" value="F:magnesium ion binding"/>
    <property type="evidence" value="ECO:0007669"/>
    <property type="project" value="InterPro"/>
</dbReference>
<keyword evidence="12" id="KW-1185">Reference proteome</keyword>
<feature type="binding site" evidence="7">
    <location>
        <begin position="317"/>
        <end position="319"/>
    </location>
    <ligand>
        <name>GTP</name>
        <dbReference type="ChEBI" id="CHEBI:37565"/>
    </ligand>
</feature>
<protein>
    <recommendedName>
        <fullName evidence="7">GTPase Obg</fullName>
        <ecNumber evidence="7">3.6.5.-</ecNumber>
    </recommendedName>
    <alternativeName>
        <fullName evidence="7">GTP-binding protein Obg</fullName>
    </alternativeName>
</protein>
<feature type="binding site" evidence="7">
    <location>
        <position position="192"/>
    </location>
    <ligand>
        <name>Mg(2+)</name>
        <dbReference type="ChEBI" id="CHEBI:18420"/>
    </ligand>
</feature>
<dbReference type="PROSITE" id="PS00905">
    <property type="entry name" value="GTP1_OBG"/>
    <property type="match status" value="1"/>
</dbReference>
<keyword evidence="3 7" id="KW-0547">Nucleotide-binding</keyword>
<dbReference type="InterPro" id="IPR027417">
    <property type="entry name" value="P-loop_NTPase"/>
</dbReference>
<dbReference type="PROSITE" id="PS51710">
    <property type="entry name" value="G_OBG"/>
    <property type="match status" value="1"/>
</dbReference>
<reference evidence="11 12" key="1">
    <citation type="submission" date="2018-05" db="EMBL/GenBank/DDBJ databases">
        <title>Lujinxingia marina gen. nov. sp. nov., a new facultative anaerobic member of the class Deltaproteobacteria, and proposal of Lujinxingaceae fam. nov.</title>
        <authorList>
            <person name="Li C.-M."/>
        </authorList>
    </citation>
    <scope>NUCLEOTIDE SEQUENCE [LARGE SCALE GENOMIC DNA]</scope>
    <source>
        <strain evidence="11 12">B210</strain>
    </source>
</reference>
<dbReference type="Pfam" id="PF01018">
    <property type="entry name" value="GTP1_OBG"/>
    <property type="match status" value="1"/>
</dbReference>
<organism evidence="11 12">
    <name type="scientific">Lujinxingia litoralis</name>
    <dbReference type="NCBI Taxonomy" id="2211119"/>
    <lineage>
        <taxon>Bacteria</taxon>
        <taxon>Deltaproteobacteria</taxon>
        <taxon>Bradymonadales</taxon>
        <taxon>Lujinxingiaceae</taxon>
        <taxon>Lujinxingia</taxon>
    </lineage>
</organism>
<dbReference type="NCBIfam" id="NF008956">
    <property type="entry name" value="PRK12299.1"/>
    <property type="match status" value="1"/>
</dbReference>
<evidence type="ECO:0000259" key="9">
    <source>
        <dbReference type="PROSITE" id="PS51710"/>
    </source>
</evidence>
<dbReference type="Pfam" id="PF01926">
    <property type="entry name" value="MMR_HSR1"/>
    <property type="match status" value="1"/>
</dbReference>
<gene>
    <name evidence="7" type="primary">obg</name>
    <name evidence="11" type="ORF">DL240_11455</name>
</gene>
<feature type="region of interest" description="Disordered" evidence="8">
    <location>
        <begin position="62"/>
        <end position="83"/>
    </location>
</feature>
<keyword evidence="4 7" id="KW-0378">Hydrolase</keyword>
<dbReference type="SUPFAM" id="SSF52540">
    <property type="entry name" value="P-loop containing nucleoside triphosphate hydrolases"/>
    <property type="match status" value="1"/>
</dbReference>
<evidence type="ECO:0000256" key="7">
    <source>
        <dbReference type="HAMAP-Rule" id="MF_01454"/>
    </source>
</evidence>
<evidence type="ECO:0000313" key="12">
    <source>
        <dbReference type="Proteomes" id="UP000249169"/>
    </source>
</evidence>
<dbReference type="NCBIfam" id="NF008954">
    <property type="entry name" value="PRK12296.1"/>
    <property type="match status" value="1"/>
</dbReference>
<dbReference type="CDD" id="cd01898">
    <property type="entry name" value="Obg"/>
    <property type="match status" value="1"/>
</dbReference>
<feature type="region of interest" description="Disordered" evidence="8">
    <location>
        <begin position="118"/>
        <end position="145"/>
    </location>
</feature>
<evidence type="ECO:0000256" key="4">
    <source>
        <dbReference type="ARBA" id="ARBA00022801"/>
    </source>
</evidence>
<dbReference type="HAMAP" id="MF_01454">
    <property type="entry name" value="GTPase_Obg"/>
    <property type="match status" value="1"/>
</dbReference>
<dbReference type="NCBIfam" id="NF008955">
    <property type="entry name" value="PRK12297.1"/>
    <property type="match status" value="1"/>
</dbReference>
<dbReference type="PANTHER" id="PTHR11702">
    <property type="entry name" value="DEVELOPMENTALLY REGULATED GTP-BINDING PROTEIN-RELATED"/>
    <property type="match status" value="1"/>
</dbReference>
<dbReference type="Gene3D" id="3.40.50.300">
    <property type="entry name" value="P-loop containing nucleotide triphosphate hydrolases"/>
    <property type="match status" value="1"/>
</dbReference>
<sequence>MFVDEAKVEVKAGRGGDGALAFRREKYVPRGGPTGGDGGRGGSVIVRATHNANTLADYRHRRMVRSEDGRPGGGDNKTGRNGEDAIIDVPVGTLIHDAGTGELLADLMRDGQEVVVARGGDGGQGNARFATSTNRAPRRHTPGFPGEERMLRLELKLIADVGLVGFPSVGKSTIISMISSARPKIADYPFTTIVPNLGVVKWKNLREFVVADIPGLIEGAHSGQGLGIQFLRHVERTNLLVHVLEVTPQLEGQPDGRDPIGDYEVIVRELEKFNPELLNRPQMVVLNKIDLPYVAEREEELRAHFEDTLGLPFIAISAAAALHLDELKDRLGEAIAQGGFGEELEDWEK</sequence>
<feature type="domain" description="OBG-type G" evidence="9">
    <location>
        <begin position="159"/>
        <end position="336"/>
    </location>
</feature>
<comment type="caution">
    <text evidence="11">The sequence shown here is derived from an EMBL/GenBank/DDBJ whole genome shotgun (WGS) entry which is preliminary data.</text>
</comment>
<dbReference type="InterPro" id="IPR045086">
    <property type="entry name" value="OBG_GTPase"/>
</dbReference>
<dbReference type="PRINTS" id="PR00326">
    <property type="entry name" value="GTP1OBG"/>
</dbReference>